<evidence type="ECO:0000256" key="3">
    <source>
        <dbReference type="ARBA" id="ARBA00022490"/>
    </source>
</evidence>
<dbReference type="InterPro" id="IPR002545">
    <property type="entry name" value="CheW-lke_dom"/>
</dbReference>
<dbReference type="PANTHER" id="PTHR22617:SF45">
    <property type="entry name" value="CHEMOTAXIS PROTEIN CHEW"/>
    <property type="match status" value="1"/>
</dbReference>
<feature type="compositionally biased region" description="Low complexity" evidence="4">
    <location>
        <begin position="16"/>
        <end position="30"/>
    </location>
</feature>
<dbReference type="AlphaFoldDB" id="A0A940S612"/>
<dbReference type="PROSITE" id="PS50851">
    <property type="entry name" value="CHEW"/>
    <property type="match status" value="1"/>
</dbReference>
<dbReference type="GO" id="GO:0006935">
    <property type="term" value="P:chemotaxis"/>
    <property type="evidence" value="ECO:0007669"/>
    <property type="project" value="InterPro"/>
</dbReference>
<sequence>MSAEGDLAGEGALPVPQEQRQGAGRAAPAGAVSALLDREAPEGYLDEWTGHVARGSGFSSLSFDPMRSAAGPDAPPLSLMVFRLGADWLALPTRFLAEVAEPRPFHSLPHRRSEVLLGITNIHGELLICVSLAQLLRLDPDGTAARERQVAARSRFLVIGRQSDRFVFQADEVHGIERRPAGSLRAAPATLSRAVSSYTRQVLSWEGRSVGCLDGDLLIDSLNRSVA</sequence>
<dbReference type="EMBL" id="JAGIZA010000013">
    <property type="protein sequence ID" value="MBP0495011.1"/>
    <property type="molecule type" value="Genomic_DNA"/>
</dbReference>
<gene>
    <name evidence="6" type="ORF">J5Y10_19670</name>
</gene>
<comment type="caution">
    <text evidence="6">The sequence shown here is derived from an EMBL/GenBank/DDBJ whole genome shotgun (WGS) entry which is preliminary data.</text>
</comment>
<dbReference type="PANTHER" id="PTHR22617">
    <property type="entry name" value="CHEMOTAXIS SENSOR HISTIDINE KINASE-RELATED"/>
    <property type="match status" value="1"/>
</dbReference>
<organism evidence="6 7">
    <name type="scientific">Roseomonas indoligenes</name>
    <dbReference type="NCBI Taxonomy" id="2820811"/>
    <lineage>
        <taxon>Bacteria</taxon>
        <taxon>Pseudomonadati</taxon>
        <taxon>Pseudomonadota</taxon>
        <taxon>Alphaproteobacteria</taxon>
        <taxon>Acetobacterales</taxon>
        <taxon>Roseomonadaceae</taxon>
        <taxon>Roseomonas</taxon>
    </lineage>
</organism>
<feature type="domain" description="CheW-like" evidence="5">
    <location>
        <begin position="76"/>
        <end position="224"/>
    </location>
</feature>
<feature type="region of interest" description="Disordered" evidence="4">
    <location>
        <begin position="1"/>
        <end position="30"/>
    </location>
</feature>
<name>A0A940S612_9PROT</name>
<dbReference type="InterPro" id="IPR039315">
    <property type="entry name" value="CheW"/>
</dbReference>
<dbReference type="Proteomes" id="UP000677537">
    <property type="component" value="Unassembled WGS sequence"/>
</dbReference>
<dbReference type="Gene3D" id="2.40.50.180">
    <property type="entry name" value="CheA-289, Domain 4"/>
    <property type="match status" value="1"/>
</dbReference>
<accession>A0A940S612</accession>
<keyword evidence="3" id="KW-0963">Cytoplasm</keyword>
<dbReference type="RefSeq" id="WP_209375808.1">
    <property type="nucleotide sequence ID" value="NZ_JAGIZA010000013.1"/>
</dbReference>
<dbReference type="Pfam" id="PF01584">
    <property type="entry name" value="CheW"/>
    <property type="match status" value="1"/>
</dbReference>
<proteinExistence type="predicted"/>
<evidence type="ECO:0000313" key="6">
    <source>
        <dbReference type="EMBL" id="MBP0495011.1"/>
    </source>
</evidence>
<dbReference type="GO" id="GO:0005829">
    <property type="term" value="C:cytosol"/>
    <property type="evidence" value="ECO:0007669"/>
    <property type="project" value="TreeGrafter"/>
</dbReference>
<protein>
    <recommendedName>
        <fullName evidence="2">Chemotaxis protein CheW</fullName>
    </recommendedName>
</protein>
<comment type="subcellular location">
    <subcellularLocation>
        <location evidence="1">Cytoplasm</location>
    </subcellularLocation>
</comment>
<dbReference type="GO" id="GO:0007165">
    <property type="term" value="P:signal transduction"/>
    <property type="evidence" value="ECO:0007669"/>
    <property type="project" value="InterPro"/>
</dbReference>
<reference evidence="6" key="1">
    <citation type="submission" date="2021-03" db="EMBL/GenBank/DDBJ databases">
        <authorList>
            <person name="So Y."/>
        </authorList>
    </citation>
    <scope>NUCLEOTIDE SEQUENCE</scope>
    <source>
        <strain evidence="6">SG15</strain>
    </source>
</reference>
<evidence type="ECO:0000256" key="2">
    <source>
        <dbReference type="ARBA" id="ARBA00021483"/>
    </source>
</evidence>
<dbReference type="SUPFAM" id="SSF50341">
    <property type="entry name" value="CheW-like"/>
    <property type="match status" value="1"/>
</dbReference>
<evidence type="ECO:0000259" key="5">
    <source>
        <dbReference type="PROSITE" id="PS50851"/>
    </source>
</evidence>
<evidence type="ECO:0000256" key="4">
    <source>
        <dbReference type="SAM" id="MobiDB-lite"/>
    </source>
</evidence>
<evidence type="ECO:0000313" key="7">
    <source>
        <dbReference type="Proteomes" id="UP000677537"/>
    </source>
</evidence>
<dbReference type="SMART" id="SM00260">
    <property type="entry name" value="CheW"/>
    <property type="match status" value="1"/>
</dbReference>
<dbReference type="InterPro" id="IPR036061">
    <property type="entry name" value="CheW-like_dom_sf"/>
</dbReference>
<evidence type="ECO:0000256" key="1">
    <source>
        <dbReference type="ARBA" id="ARBA00004496"/>
    </source>
</evidence>
<keyword evidence="7" id="KW-1185">Reference proteome</keyword>